<feature type="domain" description="RING-type" evidence="20">
    <location>
        <begin position="474"/>
        <end position="515"/>
    </location>
</feature>
<feature type="non-terminal residue" evidence="23">
    <location>
        <position position="1"/>
    </location>
</feature>
<evidence type="ECO:0000256" key="5">
    <source>
        <dbReference type="ARBA" id="ARBA00005803"/>
    </source>
</evidence>
<keyword evidence="11 18" id="KW-0863">Zinc-finger</keyword>
<comment type="subcellular location">
    <subcellularLocation>
        <location evidence="2">Cytoplasm</location>
    </subcellularLocation>
    <subcellularLocation>
        <location evidence="3">Nucleus</location>
        <location evidence="3">Nucleolus</location>
    </subcellularLocation>
    <subcellularLocation>
        <location evidence="4">Nucleus</location>
        <location evidence="4">Nucleoplasm</location>
    </subcellularLocation>
</comment>
<comment type="similarity">
    <text evidence="5">Belongs to the MDM2/MDM4 family.</text>
</comment>
<dbReference type="InterPro" id="IPR003121">
    <property type="entry name" value="SWIB_MDM2_domain"/>
</dbReference>
<keyword evidence="12" id="KW-0833">Ubl conjugation pathway</keyword>
<dbReference type="PANTHER" id="PTHR46858">
    <property type="entry name" value="OS05G0521000 PROTEIN"/>
    <property type="match status" value="1"/>
</dbReference>
<gene>
    <name evidence="23" type="primary">Mdm2_1</name>
    <name evidence="23" type="ORF">GTO93_0020039</name>
</gene>
<dbReference type="InterPro" id="IPR044080">
    <property type="entry name" value="MDM2_mRING-HC-C2H2C4"/>
</dbReference>
<feature type="compositionally biased region" description="Polar residues" evidence="19">
    <location>
        <begin position="170"/>
        <end position="179"/>
    </location>
</feature>
<evidence type="ECO:0000259" key="22">
    <source>
        <dbReference type="PROSITE" id="PS51925"/>
    </source>
</evidence>
<evidence type="ECO:0000256" key="7">
    <source>
        <dbReference type="ARBA" id="ARBA00018786"/>
    </source>
</evidence>
<dbReference type="SUPFAM" id="SSF47592">
    <property type="entry name" value="SWIB/MDM2 domain"/>
    <property type="match status" value="2"/>
</dbReference>
<evidence type="ECO:0000256" key="18">
    <source>
        <dbReference type="PROSITE-ProRule" id="PRU00322"/>
    </source>
</evidence>
<dbReference type="CDD" id="cd16783">
    <property type="entry name" value="mRING-HC-C2H2C4_MDM2"/>
    <property type="match status" value="1"/>
</dbReference>
<proteinExistence type="inferred from homology"/>
<evidence type="ECO:0000256" key="15">
    <source>
        <dbReference type="ARBA" id="ARBA00030148"/>
    </source>
</evidence>
<feature type="domain" description="RanBP2-type" evidence="21">
    <location>
        <begin position="338"/>
        <end position="367"/>
    </location>
</feature>
<evidence type="ECO:0000313" key="24">
    <source>
        <dbReference type="Proteomes" id="UP001166093"/>
    </source>
</evidence>
<keyword evidence="9" id="KW-0808">Transferase</keyword>
<evidence type="ECO:0000256" key="14">
    <source>
        <dbReference type="ARBA" id="ARBA00023242"/>
    </source>
</evidence>
<dbReference type="CDD" id="cd17672">
    <property type="entry name" value="MDM2"/>
    <property type="match status" value="1"/>
</dbReference>
<feature type="compositionally biased region" description="Polar residues" evidence="19">
    <location>
        <begin position="252"/>
        <end position="261"/>
    </location>
</feature>
<dbReference type="InterPro" id="IPR001841">
    <property type="entry name" value="Znf_RING"/>
</dbReference>
<dbReference type="GO" id="GO:0016874">
    <property type="term" value="F:ligase activity"/>
    <property type="evidence" value="ECO:0007669"/>
    <property type="project" value="UniProtKB-KW"/>
</dbReference>
<keyword evidence="13" id="KW-0862">Zinc</keyword>
<comment type="caution">
    <text evidence="23">The sequence shown here is derived from an EMBL/GenBank/DDBJ whole genome shotgun (WGS) entry which is preliminary data.</text>
</comment>
<evidence type="ECO:0000256" key="1">
    <source>
        <dbReference type="ARBA" id="ARBA00000900"/>
    </source>
</evidence>
<feature type="non-terminal residue" evidence="23">
    <location>
        <position position="527"/>
    </location>
</feature>
<evidence type="ECO:0000256" key="11">
    <source>
        <dbReference type="ARBA" id="ARBA00022771"/>
    </source>
</evidence>
<reference evidence="23" key="1">
    <citation type="journal article" date="2021" name="Cell">
        <title>Tracing the genetic footprints of vertebrate landing in non-teleost ray-finned fishes.</title>
        <authorList>
            <person name="Bi X."/>
            <person name="Wang K."/>
            <person name="Yang L."/>
            <person name="Pan H."/>
            <person name="Jiang H."/>
            <person name="Wei Q."/>
            <person name="Fang M."/>
            <person name="Yu H."/>
            <person name="Zhu C."/>
            <person name="Cai Y."/>
            <person name="He Y."/>
            <person name="Gan X."/>
            <person name="Zeng H."/>
            <person name="Yu D."/>
            <person name="Zhu Y."/>
            <person name="Jiang H."/>
            <person name="Qiu Q."/>
            <person name="Yang H."/>
            <person name="Zhang Y.E."/>
            <person name="Wang W."/>
            <person name="Zhu M."/>
            <person name="He S."/>
            <person name="Zhang G."/>
        </authorList>
    </citation>
    <scope>NUCLEOTIDE SEQUENCE</scope>
    <source>
        <strain evidence="23">Pddl_001</strain>
    </source>
</reference>
<organism evidence="23 24">
    <name type="scientific">Polyodon spathula</name>
    <name type="common">North American paddlefish</name>
    <name type="synonym">Squalus spathula</name>
    <dbReference type="NCBI Taxonomy" id="7913"/>
    <lineage>
        <taxon>Eukaryota</taxon>
        <taxon>Metazoa</taxon>
        <taxon>Chordata</taxon>
        <taxon>Craniata</taxon>
        <taxon>Vertebrata</taxon>
        <taxon>Euteleostomi</taxon>
        <taxon>Actinopterygii</taxon>
        <taxon>Chondrostei</taxon>
        <taxon>Acipenseriformes</taxon>
        <taxon>Polyodontidae</taxon>
        <taxon>Polyodon</taxon>
    </lineage>
</organism>
<dbReference type="PANTHER" id="PTHR46858:SF13">
    <property type="entry name" value="E3 UBIQUITIN-PROTEIN LIGASE MDM2"/>
    <property type="match status" value="1"/>
</dbReference>
<accession>A0ABS2Y8I7</accession>
<feature type="domain" description="DM2" evidence="22">
    <location>
        <begin position="54"/>
        <end position="137"/>
    </location>
</feature>
<evidence type="ECO:0000256" key="3">
    <source>
        <dbReference type="ARBA" id="ARBA00004604"/>
    </source>
</evidence>
<feature type="region of interest" description="Disordered" evidence="19">
    <location>
        <begin position="152"/>
        <end position="187"/>
    </location>
</feature>
<evidence type="ECO:0000313" key="23">
    <source>
        <dbReference type="EMBL" id="MBN3283025.1"/>
    </source>
</evidence>
<keyword evidence="10" id="KW-0479">Metal-binding</keyword>
<dbReference type="InterPro" id="IPR036885">
    <property type="entry name" value="SWIB_MDM2_dom_sf"/>
</dbReference>
<feature type="region of interest" description="Disordered" evidence="19">
    <location>
        <begin position="434"/>
        <end position="459"/>
    </location>
</feature>
<dbReference type="Gene3D" id="3.30.40.10">
    <property type="entry name" value="Zinc/RING finger domain, C3HC4 (zinc finger)"/>
    <property type="match status" value="1"/>
</dbReference>
<keyword evidence="14" id="KW-0539">Nucleus</keyword>
<evidence type="ECO:0000259" key="21">
    <source>
        <dbReference type="PROSITE" id="PS50199"/>
    </source>
</evidence>
<dbReference type="InterPro" id="IPR016495">
    <property type="entry name" value="p53_neg-reg_MDM_2/4"/>
</dbReference>
<feature type="region of interest" description="Disordered" evidence="19">
    <location>
        <begin position="208"/>
        <end position="227"/>
    </location>
</feature>
<dbReference type="InterPro" id="IPR013083">
    <property type="entry name" value="Znf_RING/FYVE/PHD"/>
</dbReference>
<dbReference type="EMBL" id="JAAWVQ010122833">
    <property type="protein sequence ID" value="MBN3283025.1"/>
    <property type="molecule type" value="Genomic_DNA"/>
</dbReference>
<evidence type="ECO:0000256" key="17">
    <source>
        <dbReference type="ARBA" id="ARBA00032811"/>
    </source>
</evidence>
<name>A0ABS2Y8I7_POLSP</name>
<dbReference type="InterPro" id="IPR001876">
    <property type="entry name" value="Znf_RanBP2"/>
</dbReference>
<feature type="compositionally biased region" description="Low complexity" evidence="19">
    <location>
        <begin position="434"/>
        <end position="451"/>
    </location>
</feature>
<dbReference type="SUPFAM" id="SSF90209">
    <property type="entry name" value="Ran binding protein zinc finger-like"/>
    <property type="match status" value="1"/>
</dbReference>
<keyword evidence="23" id="KW-0436">Ligase</keyword>
<feature type="region of interest" description="Disordered" evidence="19">
    <location>
        <begin position="250"/>
        <end position="282"/>
    </location>
</feature>
<evidence type="ECO:0000256" key="6">
    <source>
        <dbReference type="ARBA" id="ARBA00012483"/>
    </source>
</evidence>
<evidence type="ECO:0000259" key="20">
    <source>
        <dbReference type="PROSITE" id="PS50089"/>
    </source>
</evidence>
<evidence type="ECO:0000256" key="2">
    <source>
        <dbReference type="ARBA" id="ARBA00004496"/>
    </source>
</evidence>
<dbReference type="Pfam" id="PF13920">
    <property type="entry name" value="zf-C3HC4_3"/>
    <property type="match status" value="1"/>
</dbReference>
<evidence type="ECO:0000256" key="9">
    <source>
        <dbReference type="ARBA" id="ARBA00022679"/>
    </source>
</evidence>
<dbReference type="PROSITE" id="PS50199">
    <property type="entry name" value="ZF_RANBP2_2"/>
    <property type="match status" value="1"/>
</dbReference>
<dbReference type="Gene3D" id="1.10.245.10">
    <property type="entry name" value="SWIB/MDM2 domain"/>
    <property type="match status" value="1"/>
</dbReference>
<protein>
    <recommendedName>
        <fullName evidence="7">E3 ubiquitin-protein ligase Mdm2</fullName>
        <ecNumber evidence="6">2.3.2.27</ecNumber>
    </recommendedName>
    <alternativeName>
        <fullName evidence="17">Double minute 2 protein</fullName>
    </alternativeName>
    <alternativeName>
        <fullName evidence="16">RING-type E3 ubiquitin transferase Mdm2</fullName>
    </alternativeName>
    <alternativeName>
        <fullName evidence="15">p53-binding protein Mdm2</fullName>
    </alternativeName>
</protein>
<dbReference type="PIRSF" id="PIRSF500700">
    <property type="entry name" value="MDM2"/>
    <property type="match status" value="1"/>
</dbReference>
<evidence type="ECO:0000256" key="8">
    <source>
        <dbReference type="ARBA" id="ARBA00022490"/>
    </source>
</evidence>
<keyword evidence="8" id="KW-0963">Cytoplasm</keyword>
<dbReference type="PROSITE" id="PS51925">
    <property type="entry name" value="SWIB_MDM2"/>
    <property type="match status" value="1"/>
</dbReference>
<dbReference type="Proteomes" id="UP001166093">
    <property type="component" value="Unassembled WGS sequence"/>
</dbReference>
<evidence type="ECO:0000256" key="4">
    <source>
        <dbReference type="ARBA" id="ARBA00004642"/>
    </source>
</evidence>
<feature type="region of interest" description="Disordered" evidence="19">
    <location>
        <begin position="1"/>
        <end position="21"/>
    </location>
</feature>
<sequence>MFGHVGAHRSCTSGPSPPPSSCAAVSAPVISITMATSTENCLSNSLINTPENEKLVKPKAQLLSLLRCGGAEKDIFTMKEVMFYLGQYIMDKELYDKKQQHIVHCSSDLLGDVLGVHSFSVKEPRVLYAMISKNLIAVKNPDLHIAITEPRCQSETDRGPEVSGMDSNEENGTACSPATSGRRRRKSNESACNNEHCNICFTDNTSADDDIDEKEESEQRRKRHKSDSISLTFDDSLSWCVIGGLRRGHGSCESSSDSPTNPEADIVSGSEDSDETWFSQDSDSDHFSVEFEVESVHSDTYSQNEEAQEMTDEDDEVYEVTIFEAEDDSFDEDTEISEADYWKCSKCDELNPPLPGRCHRCWSLRKDWFPEFNNPRSWNAKSAALDKRGLEEGIDVPDGKRIISDPSCGSTLDVNKSKDVCSLEDCATSASKSQETLSSLPSTSSTSNSQEETPELEREISLEPCLPQSSLEPCVICQSRPKNGCIVHGKTGHLMACYTCAKKLKKRNKLCPVCRQPIQMVVLTYFS</sequence>
<dbReference type="InterPro" id="IPR028340">
    <property type="entry name" value="Mdm2"/>
</dbReference>
<dbReference type="PIRSF" id="PIRSF006748">
    <property type="entry name" value="p53_MDM_2/4"/>
    <property type="match status" value="1"/>
</dbReference>
<dbReference type="Gene3D" id="2.30.30.380">
    <property type="entry name" value="Zn-finger domain of Sec23/24"/>
    <property type="match status" value="1"/>
</dbReference>
<comment type="catalytic activity">
    <reaction evidence="1">
        <text>S-ubiquitinyl-[E2 ubiquitin-conjugating enzyme]-L-cysteine + [acceptor protein]-L-lysine = [E2 ubiquitin-conjugating enzyme]-L-cysteine + N(6)-ubiquitinyl-[acceptor protein]-L-lysine.</text>
        <dbReference type="EC" id="2.3.2.27"/>
    </reaction>
</comment>
<dbReference type="EC" id="2.3.2.27" evidence="6"/>
<evidence type="ECO:0000256" key="19">
    <source>
        <dbReference type="SAM" id="MobiDB-lite"/>
    </source>
</evidence>
<dbReference type="InterPro" id="IPR036443">
    <property type="entry name" value="Znf_RanBP2_sf"/>
</dbReference>
<evidence type="ECO:0000256" key="13">
    <source>
        <dbReference type="ARBA" id="ARBA00022833"/>
    </source>
</evidence>
<dbReference type="PROSITE" id="PS50089">
    <property type="entry name" value="ZF_RING_2"/>
    <property type="match status" value="1"/>
</dbReference>
<evidence type="ECO:0000256" key="12">
    <source>
        <dbReference type="ARBA" id="ARBA00022786"/>
    </source>
</evidence>
<dbReference type="PROSITE" id="PS01358">
    <property type="entry name" value="ZF_RANBP2_1"/>
    <property type="match status" value="1"/>
</dbReference>
<evidence type="ECO:0000256" key="10">
    <source>
        <dbReference type="ARBA" id="ARBA00022723"/>
    </source>
</evidence>
<keyword evidence="24" id="KW-1185">Reference proteome</keyword>
<evidence type="ECO:0000256" key="16">
    <source>
        <dbReference type="ARBA" id="ARBA00032614"/>
    </source>
</evidence>
<dbReference type="SUPFAM" id="SSF57850">
    <property type="entry name" value="RING/U-box"/>
    <property type="match status" value="1"/>
</dbReference>